<accession>A0A8X6QK11</accession>
<comment type="caution">
    <text evidence="1">The sequence shown here is derived from an EMBL/GenBank/DDBJ whole genome shotgun (WGS) entry which is preliminary data.</text>
</comment>
<dbReference type="Proteomes" id="UP000887013">
    <property type="component" value="Unassembled WGS sequence"/>
</dbReference>
<organism evidence="1 2">
    <name type="scientific">Nephila pilipes</name>
    <name type="common">Giant wood spider</name>
    <name type="synonym">Nephila maculata</name>
    <dbReference type="NCBI Taxonomy" id="299642"/>
    <lineage>
        <taxon>Eukaryota</taxon>
        <taxon>Metazoa</taxon>
        <taxon>Ecdysozoa</taxon>
        <taxon>Arthropoda</taxon>
        <taxon>Chelicerata</taxon>
        <taxon>Arachnida</taxon>
        <taxon>Araneae</taxon>
        <taxon>Araneomorphae</taxon>
        <taxon>Entelegynae</taxon>
        <taxon>Araneoidea</taxon>
        <taxon>Nephilidae</taxon>
        <taxon>Nephila</taxon>
    </lineage>
</organism>
<proteinExistence type="predicted"/>
<protein>
    <submittedName>
        <fullName evidence="1">Uncharacterized protein</fullName>
    </submittedName>
</protein>
<sequence length="96" mass="10917">MGPKRLQIRSILIEDDVITYFMNLKLKKALLLTSDAWVAVKSESITACWDKALRNLFEQEPIKDTDTEDQVAVQGFEDENFRKSRGGGGRNRADIT</sequence>
<gene>
    <name evidence="1" type="ORF">NPIL_382741</name>
</gene>
<evidence type="ECO:0000313" key="1">
    <source>
        <dbReference type="EMBL" id="GFU17636.1"/>
    </source>
</evidence>
<dbReference type="AlphaFoldDB" id="A0A8X6QK11"/>
<keyword evidence="2" id="KW-1185">Reference proteome</keyword>
<reference evidence="1" key="1">
    <citation type="submission" date="2020-08" db="EMBL/GenBank/DDBJ databases">
        <title>Multicomponent nature underlies the extraordinary mechanical properties of spider dragline silk.</title>
        <authorList>
            <person name="Kono N."/>
            <person name="Nakamura H."/>
            <person name="Mori M."/>
            <person name="Yoshida Y."/>
            <person name="Ohtoshi R."/>
            <person name="Malay A.D."/>
            <person name="Moran D.A.P."/>
            <person name="Tomita M."/>
            <person name="Numata K."/>
            <person name="Arakawa K."/>
        </authorList>
    </citation>
    <scope>NUCLEOTIDE SEQUENCE</scope>
</reference>
<evidence type="ECO:0000313" key="2">
    <source>
        <dbReference type="Proteomes" id="UP000887013"/>
    </source>
</evidence>
<name>A0A8X6QK11_NEPPI</name>
<dbReference type="EMBL" id="BMAW01030690">
    <property type="protein sequence ID" value="GFU17636.1"/>
    <property type="molecule type" value="Genomic_DNA"/>
</dbReference>